<evidence type="ECO:0000256" key="3">
    <source>
        <dbReference type="ARBA" id="ARBA00011233"/>
    </source>
</evidence>
<keyword evidence="8" id="KW-0732">Signal</keyword>
<evidence type="ECO:0000256" key="7">
    <source>
        <dbReference type="ARBA" id="ARBA00023157"/>
    </source>
</evidence>
<dbReference type="PANTHER" id="PTHR45713">
    <property type="entry name" value="FTP DOMAIN-CONTAINING PROTEIN"/>
    <property type="match status" value="1"/>
</dbReference>
<dbReference type="GO" id="GO:0042806">
    <property type="term" value="F:fucose binding"/>
    <property type="evidence" value="ECO:0007669"/>
    <property type="project" value="UniProtKB-ARBA"/>
</dbReference>
<dbReference type="EMBL" id="JAODUO010001213">
    <property type="protein sequence ID" value="KAK2168854.1"/>
    <property type="molecule type" value="Genomic_DNA"/>
</dbReference>
<dbReference type="InterPro" id="IPR008979">
    <property type="entry name" value="Galactose-bd-like_sf"/>
</dbReference>
<reference evidence="10" key="1">
    <citation type="journal article" date="2023" name="Mol. Biol. Evol.">
        <title>Third-Generation Sequencing Reveals the Adaptive Role of the Epigenome in Three Deep-Sea Polychaetes.</title>
        <authorList>
            <person name="Perez M."/>
            <person name="Aroh O."/>
            <person name="Sun Y."/>
            <person name="Lan Y."/>
            <person name="Juniper S.K."/>
            <person name="Young C.R."/>
            <person name="Angers B."/>
            <person name="Qian P.Y."/>
        </authorList>
    </citation>
    <scope>NUCLEOTIDE SEQUENCE</scope>
    <source>
        <strain evidence="10">R07B-5</strain>
    </source>
</reference>
<comment type="caution">
    <text evidence="10">The sequence shown here is derived from an EMBL/GenBank/DDBJ whole genome shotgun (WGS) entry which is preliminary data.</text>
</comment>
<dbReference type="Proteomes" id="UP001209878">
    <property type="component" value="Unassembled WGS sequence"/>
</dbReference>
<evidence type="ECO:0000256" key="4">
    <source>
        <dbReference type="ARBA" id="ARBA00022723"/>
    </source>
</evidence>
<comment type="function">
    <text evidence="1">Acts as a defensive agent. Recognizes blood group fucosylated oligosaccharides including A, B, H and Lewis B-type antigens. Does not recognize Lewis A antigen and has low affinity for monovalent haptens.</text>
</comment>
<dbReference type="SMART" id="SM00607">
    <property type="entry name" value="FTP"/>
    <property type="match status" value="1"/>
</dbReference>
<comment type="similarity">
    <text evidence="2">Belongs to the fucolectin family.</text>
</comment>
<evidence type="ECO:0000313" key="10">
    <source>
        <dbReference type="EMBL" id="KAK2168854.1"/>
    </source>
</evidence>
<feature type="domain" description="Fucolectin tachylectin-4 pentraxin-1" evidence="9">
    <location>
        <begin position="21"/>
        <end position="175"/>
    </location>
</feature>
<dbReference type="InterPro" id="IPR051941">
    <property type="entry name" value="BG_Antigen-Binding_Lectin"/>
</dbReference>
<dbReference type="AlphaFoldDB" id="A0AAD9KCU9"/>
<feature type="chain" id="PRO_5042178478" description="Fucolectin tachylectin-4 pentraxin-1 domain-containing protein" evidence="8">
    <location>
        <begin position="21"/>
        <end position="306"/>
    </location>
</feature>
<evidence type="ECO:0000256" key="1">
    <source>
        <dbReference type="ARBA" id="ARBA00002219"/>
    </source>
</evidence>
<dbReference type="Pfam" id="PF22633">
    <property type="entry name" value="F5_F8_type_C_2"/>
    <property type="match status" value="1"/>
</dbReference>
<dbReference type="GO" id="GO:0010185">
    <property type="term" value="P:regulation of cellular defense response"/>
    <property type="evidence" value="ECO:0007669"/>
    <property type="project" value="UniProtKB-ARBA"/>
</dbReference>
<keyword evidence="7" id="KW-1015">Disulfide bond</keyword>
<keyword evidence="6" id="KW-0106">Calcium</keyword>
<sequence length="306" mass="34112">MRCHTLVTLTLVTLVGSAEAFLNLALNKPAYQSTQAYDDGGHAKLAVDGNPDGIYKKKSCTHTVASRMPWWAVDLESDKMVSHVQISNRVDIRQERLRNFQVGLTSTRPTAAGPQQSPHVVCLYYTGAFPKGRRMLKCNKTVRGRYLFIQIMAKDTRESILTLCEVEVYYKFMIHMTGHRNDYSVSDLIDLNNATCQQVTTPLSDEAFVLRVELPTTTVGDGLTLTLTAVLDGGECLDFPATMVYTEGDPSIIVPFHNNPAFCVNQPGNCVFECDCSDVPCHYVYLVVLSAPNRQRGLCEIFLSWN</sequence>
<protein>
    <recommendedName>
        <fullName evidence="9">Fucolectin tachylectin-4 pentraxin-1 domain-containing protein</fullName>
    </recommendedName>
</protein>
<organism evidence="10 11">
    <name type="scientific">Ridgeia piscesae</name>
    <name type="common">Tubeworm</name>
    <dbReference type="NCBI Taxonomy" id="27915"/>
    <lineage>
        <taxon>Eukaryota</taxon>
        <taxon>Metazoa</taxon>
        <taxon>Spiralia</taxon>
        <taxon>Lophotrochozoa</taxon>
        <taxon>Annelida</taxon>
        <taxon>Polychaeta</taxon>
        <taxon>Sedentaria</taxon>
        <taxon>Canalipalpata</taxon>
        <taxon>Sabellida</taxon>
        <taxon>Siboglinidae</taxon>
        <taxon>Ridgeia</taxon>
    </lineage>
</organism>
<dbReference type="PANTHER" id="PTHR45713:SF6">
    <property type="entry name" value="F5_8 TYPE C DOMAIN-CONTAINING PROTEIN"/>
    <property type="match status" value="1"/>
</dbReference>
<name>A0AAD9KCU9_RIDPI</name>
<keyword evidence="5" id="KW-0430">Lectin</keyword>
<evidence type="ECO:0000256" key="8">
    <source>
        <dbReference type="SAM" id="SignalP"/>
    </source>
</evidence>
<gene>
    <name evidence="10" type="ORF">NP493_1215g00022</name>
</gene>
<evidence type="ECO:0000259" key="9">
    <source>
        <dbReference type="SMART" id="SM00607"/>
    </source>
</evidence>
<evidence type="ECO:0000256" key="5">
    <source>
        <dbReference type="ARBA" id="ARBA00022734"/>
    </source>
</evidence>
<dbReference type="Gene3D" id="2.60.120.260">
    <property type="entry name" value="Galactose-binding domain-like"/>
    <property type="match status" value="1"/>
</dbReference>
<dbReference type="GO" id="GO:0046872">
    <property type="term" value="F:metal ion binding"/>
    <property type="evidence" value="ECO:0007669"/>
    <property type="project" value="UniProtKB-KW"/>
</dbReference>
<dbReference type="SUPFAM" id="SSF49785">
    <property type="entry name" value="Galactose-binding domain-like"/>
    <property type="match status" value="1"/>
</dbReference>
<evidence type="ECO:0000256" key="6">
    <source>
        <dbReference type="ARBA" id="ARBA00022837"/>
    </source>
</evidence>
<dbReference type="InterPro" id="IPR006585">
    <property type="entry name" value="FTP1"/>
</dbReference>
<accession>A0AAD9KCU9</accession>
<feature type="signal peptide" evidence="8">
    <location>
        <begin position="1"/>
        <end position="20"/>
    </location>
</feature>
<comment type="subunit">
    <text evidence="3">Homotrimer.</text>
</comment>
<dbReference type="GO" id="GO:0001868">
    <property type="term" value="P:regulation of complement activation, lectin pathway"/>
    <property type="evidence" value="ECO:0007669"/>
    <property type="project" value="UniProtKB-ARBA"/>
</dbReference>
<keyword evidence="11" id="KW-1185">Reference proteome</keyword>
<evidence type="ECO:0000313" key="11">
    <source>
        <dbReference type="Proteomes" id="UP001209878"/>
    </source>
</evidence>
<evidence type="ECO:0000256" key="2">
    <source>
        <dbReference type="ARBA" id="ARBA00010147"/>
    </source>
</evidence>
<proteinExistence type="inferred from homology"/>
<keyword evidence="4" id="KW-0479">Metal-binding</keyword>